<proteinExistence type="predicted"/>
<organism evidence="2 3">
    <name type="scientific">Rubinisphaera brasiliensis (strain ATCC 49424 / DSM 5305 / JCM 21570 / IAM 15109 / NBRC 103401 / IFAM 1448)</name>
    <name type="common">Planctomyces brasiliensis</name>
    <dbReference type="NCBI Taxonomy" id="756272"/>
    <lineage>
        <taxon>Bacteria</taxon>
        <taxon>Pseudomonadati</taxon>
        <taxon>Planctomycetota</taxon>
        <taxon>Planctomycetia</taxon>
        <taxon>Planctomycetales</taxon>
        <taxon>Planctomycetaceae</taxon>
        <taxon>Rubinisphaera</taxon>
    </lineage>
</organism>
<dbReference type="AlphaFoldDB" id="F0SLS0"/>
<gene>
    <name evidence="2" type="ordered locus">Plabr_1196</name>
</gene>
<name>F0SLS0_RUBBR</name>
<dbReference type="EMBL" id="CP002546">
    <property type="protein sequence ID" value="ADY58811.1"/>
    <property type="molecule type" value="Genomic_DNA"/>
</dbReference>
<dbReference type="Proteomes" id="UP000006860">
    <property type="component" value="Chromosome"/>
</dbReference>
<dbReference type="HOGENOM" id="CLU_3011541_0_0_0"/>
<protein>
    <submittedName>
        <fullName evidence="2">Secreted protein</fullName>
    </submittedName>
</protein>
<dbReference type="STRING" id="756272.Plabr_1196"/>
<accession>F0SLS0</accession>
<reference evidence="3" key="1">
    <citation type="submission" date="2011-02" db="EMBL/GenBank/DDBJ databases">
        <title>The complete genome of Planctomyces brasiliensis DSM 5305.</title>
        <authorList>
            <person name="Lucas S."/>
            <person name="Copeland A."/>
            <person name="Lapidus A."/>
            <person name="Bruce D."/>
            <person name="Goodwin L."/>
            <person name="Pitluck S."/>
            <person name="Kyrpides N."/>
            <person name="Mavromatis K."/>
            <person name="Pagani I."/>
            <person name="Ivanova N."/>
            <person name="Ovchinnikova G."/>
            <person name="Lu M."/>
            <person name="Detter J.C."/>
            <person name="Han C."/>
            <person name="Land M."/>
            <person name="Hauser L."/>
            <person name="Markowitz V."/>
            <person name="Cheng J.-F."/>
            <person name="Hugenholtz P."/>
            <person name="Woyke T."/>
            <person name="Wu D."/>
            <person name="Tindall B."/>
            <person name="Pomrenke H.G."/>
            <person name="Brambilla E."/>
            <person name="Klenk H.-P."/>
            <person name="Eisen J.A."/>
        </authorList>
    </citation>
    <scope>NUCLEOTIDE SEQUENCE [LARGE SCALE GENOMIC DNA]</scope>
    <source>
        <strain evidence="3">ATCC 49424 / DSM 5305 / JCM 21570 / NBRC 103401 / IFAM 1448</strain>
    </source>
</reference>
<keyword evidence="3" id="KW-1185">Reference proteome</keyword>
<feature type="region of interest" description="Disordered" evidence="1">
    <location>
        <begin position="1"/>
        <end position="26"/>
    </location>
</feature>
<dbReference type="KEGG" id="pbs:Plabr_1196"/>
<evidence type="ECO:0000256" key="1">
    <source>
        <dbReference type="SAM" id="MobiDB-lite"/>
    </source>
</evidence>
<evidence type="ECO:0000313" key="3">
    <source>
        <dbReference type="Proteomes" id="UP000006860"/>
    </source>
</evidence>
<sequence>MVKGPRDLDAGLQGVNTGGASGTRPEWTGVIPILGWPGLLSPGNEVARGLSCARSN</sequence>
<evidence type="ECO:0000313" key="2">
    <source>
        <dbReference type="EMBL" id="ADY58811.1"/>
    </source>
</evidence>